<keyword evidence="13 15" id="KW-0234">DNA repair</keyword>
<accession>A0A1F5BIQ4</accession>
<keyword evidence="7 15" id="KW-0235">DNA replication</keyword>
<dbReference type="InterPro" id="IPR053848">
    <property type="entry name" value="IMS_HHH_1"/>
</dbReference>
<dbReference type="InterPro" id="IPR036775">
    <property type="entry name" value="DNA_pol_Y-fam_lit_finger_sf"/>
</dbReference>
<evidence type="ECO:0000256" key="2">
    <source>
        <dbReference type="ARBA" id="ARBA00010945"/>
    </source>
</evidence>
<name>A0A1F5BIQ4_9BACT</name>
<dbReference type="EMBL" id="MEYN01000025">
    <property type="protein sequence ID" value="OGD30465.1"/>
    <property type="molecule type" value="Genomic_DNA"/>
</dbReference>
<organism evidence="17 18">
    <name type="scientific">Candidatus Azambacteria bacterium RIFCSPHIGHO2_02_46_12</name>
    <dbReference type="NCBI Taxonomy" id="1797295"/>
    <lineage>
        <taxon>Bacteria</taxon>
        <taxon>Candidatus Azamiibacteriota</taxon>
    </lineage>
</organism>
<dbReference type="AlphaFoldDB" id="A0A1F5BIQ4"/>
<keyword evidence="5 15" id="KW-0808">Transferase</keyword>
<comment type="catalytic activity">
    <reaction evidence="14 15">
        <text>DNA(n) + a 2'-deoxyribonucleoside 5'-triphosphate = DNA(n+1) + diphosphate</text>
        <dbReference type="Rhea" id="RHEA:22508"/>
        <dbReference type="Rhea" id="RHEA-COMP:17339"/>
        <dbReference type="Rhea" id="RHEA-COMP:17340"/>
        <dbReference type="ChEBI" id="CHEBI:33019"/>
        <dbReference type="ChEBI" id="CHEBI:61560"/>
        <dbReference type="ChEBI" id="CHEBI:173112"/>
        <dbReference type="EC" id="2.7.7.7"/>
    </reaction>
</comment>
<keyword evidence="6 15" id="KW-0548">Nucleotidyltransferase</keyword>
<dbReference type="Pfam" id="PF21999">
    <property type="entry name" value="IMS_HHH_1"/>
    <property type="match status" value="1"/>
</dbReference>
<dbReference type="GO" id="GO:0000287">
    <property type="term" value="F:magnesium ion binding"/>
    <property type="evidence" value="ECO:0007669"/>
    <property type="project" value="UniProtKB-UniRule"/>
</dbReference>
<dbReference type="InterPro" id="IPR050116">
    <property type="entry name" value="DNA_polymerase-Y"/>
</dbReference>
<keyword evidence="11 15" id="KW-0239">DNA-directed DNA polymerase</keyword>
<dbReference type="SUPFAM" id="SSF56672">
    <property type="entry name" value="DNA/RNA polymerases"/>
    <property type="match status" value="1"/>
</dbReference>
<dbReference type="GO" id="GO:0042276">
    <property type="term" value="P:error-prone translesion synthesis"/>
    <property type="evidence" value="ECO:0007669"/>
    <property type="project" value="TreeGrafter"/>
</dbReference>
<keyword evidence="9 15" id="KW-0227">DNA damage</keyword>
<dbReference type="Proteomes" id="UP000179184">
    <property type="component" value="Unassembled WGS sequence"/>
</dbReference>
<comment type="similarity">
    <text evidence="2 15">Belongs to the DNA polymerase type-Y family.</text>
</comment>
<protein>
    <recommendedName>
        <fullName evidence="15">DNA polymerase IV</fullName>
        <shortName evidence="15">Pol IV</shortName>
        <ecNumber evidence="15">2.7.7.7</ecNumber>
    </recommendedName>
</protein>
<evidence type="ECO:0000256" key="15">
    <source>
        <dbReference type="HAMAP-Rule" id="MF_01113"/>
    </source>
</evidence>
<evidence type="ECO:0000256" key="9">
    <source>
        <dbReference type="ARBA" id="ARBA00022763"/>
    </source>
</evidence>
<keyword evidence="12 15" id="KW-0238">DNA-binding</keyword>
<dbReference type="Gene3D" id="3.30.1490.100">
    <property type="entry name" value="DNA polymerase, Y-family, little finger domain"/>
    <property type="match status" value="1"/>
</dbReference>
<dbReference type="Gene3D" id="1.10.150.20">
    <property type="entry name" value="5' to 3' exonuclease, C-terminal subdomain"/>
    <property type="match status" value="1"/>
</dbReference>
<dbReference type="GO" id="GO:0006281">
    <property type="term" value="P:DNA repair"/>
    <property type="evidence" value="ECO:0007669"/>
    <property type="project" value="UniProtKB-UniRule"/>
</dbReference>
<dbReference type="PANTHER" id="PTHR11076">
    <property type="entry name" value="DNA REPAIR POLYMERASE UMUC / TRANSFERASE FAMILY MEMBER"/>
    <property type="match status" value="1"/>
</dbReference>
<comment type="function">
    <text evidence="15">Poorly processive, error-prone DNA polymerase involved in untargeted mutagenesis. Copies undamaged DNA at stalled replication forks, which arise in vivo from mismatched or misaligned primer ends. These misaligned primers can be extended by PolIV. Exhibits no 3'-5' exonuclease (proofreading) activity. May be involved in translesional synthesis, in conjunction with the beta clamp from PolIII.</text>
</comment>
<dbReference type="FunFam" id="3.30.1490.100:FF:000004">
    <property type="entry name" value="DNA polymerase IV"/>
    <property type="match status" value="1"/>
</dbReference>
<dbReference type="SUPFAM" id="SSF100879">
    <property type="entry name" value="Lesion bypass DNA polymerase (Y-family), little finger domain"/>
    <property type="match status" value="1"/>
</dbReference>
<evidence type="ECO:0000256" key="7">
    <source>
        <dbReference type="ARBA" id="ARBA00022705"/>
    </source>
</evidence>
<evidence type="ECO:0000256" key="3">
    <source>
        <dbReference type="ARBA" id="ARBA00022457"/>
    </source>
</evidence>
<evidence type="ECO:0000256" key="6">
    <source>
        <dbReference type="ARBA" id="ARBA00022695"/>
    </source>
</evidence>
<evidence type="ECO:0000256" key="11">
    <source>
        <dbReference type="ARBA" id="ARBA00022932"/>
    </source>
</evidence>
<dbReference type="HAMAP" id="MF_01113">
    <property type="entry name" value="DNApol_IV"/>
    <property type="match status" value="1"/>
</dbReference>
<evidence type="ECO:0000313" key="17">
    <source>
        <dbReference type="EMBL" id="OGD30465.1"/>
    </source>
</evidence>
<dbReference type="Gene3D" id="3.40.1170.60">
    <property type="match status" value="1"/>
</dbReference>
<dbReference type="PANTHER" id="PTHR11076:SF33">
    <property type="entry name" value="DNA POLYMERASE KAPPA"/>
    <property type="match status" value="1"/>
</dbReference>
<keyword evidence="10 15" id="KW-0460">Magnesium</keyword>
<dbReference type="InterPro" id="IPR043502">
    <property type="entry name" value="DNA/RNA_pol_sf"/>
</dbReference>
<dbReference type="Pfam" id="PF11799">
    <property type="entry name" value="IMS_C"/>
    <property type="match status" value="1"/>
</dbReference>
<evidence type="ECO:0000256" key="4">
    <source>
        <dbReference type="ARBA" id="ARBA00022490"/>
    </source>
</evidence>
<evidence type="ECO:0000256" key="1">
    <source>
        <dbReference type="ARBA" id="ARBA00004496"/>
    </source>
</evidence>
<evidence type="ECO:0000256" key="12">
    <source>
        <dbReference type="ARBA" id="ARBA00023125"/>
    </source>
</evidence>
<dbReference type="InterPro" id="IPR022880">
    <property type="entry name" value="DNApol_IV"/>
</dbReference>
<keyword evidence="8 15" id="KW-0479">Metal-binding</keyword>
<dbReference type="NCBIfam" id="NF002677">
    <property type="entry name" value="PRK02406.1"/>
    <property type="match status" value="1"/>
</dbReference>
<comment type="subcellular location">
    <subcellularLocation>
        <location evidence="1 15">Cytoplasm</location>
    </subcellularLocation>
</comment>
<dbReference type="GO" id="GO:0003684">
    <property type="term" value="F:damaged DNA binding"/>
    <property type="evidence" value="ECO:0007669"/>
    <property type="project" value="InterPro"/>
</dbReference>
<keyword evidence="3 15" id="KW-0515">Mutator protein</keyword>
<evidence type="ECO:0000256" key="14">
    <source>
        <dbReference type="ARBA" id="ARBA00049244"/>
    </source>
</evidence>
<keyword evidence="4 15" id="KW-0963">Cytoplasm</keyword>
<evidence type="ECO:0000259" key="16">
    <source>
        <dbReference type="PROSITE" id="PS50173"/>
    </source>
</evidence>
<reference evidence="17 18" key="1">
    <citation type="journal article" date="2016" name="Nat. Commun.">
        <title>Thousands of microbial genomes shed light on interconnected biogeochemical processes in an aquifer system.</title>
        <authorList>
            <person name="Anantharaman K."/>
            <person name="Brown C.T."/>
            <person name="Hug L.A."/>
            <person name="Sharon I."/>
            <person name="Castelle C.J."/>
            <person name="Probst A.J."/>
            <person name="Thomas B.C."/>
            <person name="Singh A."/>
            <person name="Wilkins M.J."/>
            <person name="Karaoz U."/>
            <person name="Brodie E.L."/>
            <person name="Williams K.H."/>
            <person name="Hubbard S.S."/>
            <person name="Banfield J.F."/>
        </authorList>
    </citation>
    <scope>NUCLEOTIDE SEQUENCE [LARGE SCALE GENOMIC DNA]</scope>
</reference>
<sequence>MIMRIIAHLDMDAFFAAIEERDNPQFKGLPIVVGADPKGGRGRGIVSTANYKAREYGIRSALPISKAWLFSEEAARKGKPRAAFLPVDFDKYSRVSEEIMAIIHGYSSVVEEASIDEAYLDLSLAGSYERAKEVCEKIKKEIKEKERITASIGIGPNKLIAKIASDSQKPDGLTIIGSDDETTCCELVERFLEPLSIRKIPGIGPKTEARFHALEIKTVKDLKKFSRKQLEEMLGKWGIELYEKVRGRDESPLQEVWIPKSIGEQETFEKDTLNADFIFSRLKVICQNVFRRFSESGFQSFRTVTLTVRFADFQTFTRSQTLSAPTNTAQILQFESMKLLTPFLDKRENPKHKSVRLVGVKVEKLE</sequence>
<dbReference type="InterPro" id="IPR017961">
    <property type="entry name" value="DNA_pol_Y-fam_little_finger"/>
</dbReference>
<evidence type="ECO:0000256" key="13">
    <source>
        <dbReference type="ARBA" id="ARBA00023204"/>
    </source>
</evidence>
<feature type="active site" evidence="15">
    <location>
        <position position="117"/>
    </location>
</feature>
<feature type="site" description="Substrate discrimination" evidence="15">
    <location>
        <position position="15"/>
    </location>
</feature>
<dbReference type="GO" id="GO:0003887">
    <property type="term" value="F:DNA-directed DNA polymerase activity"/>
    <property type="evidence" value="ECO:0007669"/>
    <property type="project" value="UniProtKB-UniRule"/>
</dbReference>
<comment type="caution">
    <text evidence="17">The sequence shown here is derived from an EMBL/GenBank/DDBJ whole genome shotgun (WGS) entry which is preliminary data.</text>
</comment>
<dbReference type="PROSITE" id="PS50173">
    <property type="entry name" value="UMUC"/>
    <property type="match status" value="1"/>
</dbReference>
<evidence type="ECO:0000256" key="8">
    <source>
        <dbReference type="ARBA" id="ARBA00022723"/>
    </source>
</evidence>
<dbReference type="InterPro" id="IPR043128">
    <property type="entry name" value="Rev_trsase/Diguanyl_cyclase"/>
</dbReference>
<evidence type="ECO:0000313" key="18">
    <source>
        <dbReference type="Proteomes" id="UP000179184"/>
    </source>
</evidence>
<comment type="cofactor">
    <cofactor evidence="15">
        <name>Mg(2+)</name>
        <dbReference type="ChEBI" id="CHEBI:18420"/>
    </cofactor>
    <text evidence="15">Binds 2 magnesium ions per subunit.</text>
</comment>
<dbReference type="GO" id="GO:0005737">
    <property type="term" value="C:cytoplasm"/>
    <property type="evidence" value="ECO:0007669"/>
    <property type="project" value="UniProtKB-SubCell"/>
</dbReference>
<dbReference type="CDD" id="cd03586">
    <property type="entry name" value="PolY_Pol_IV_kappa"/>
    <property type="match status" value="1"/>
</dbReference>
<gene>
    <name evidence="15" type="primary">dinB</name>
    <name evidence="17" type="ORF">A2W60_02865</name>
</gene>
<proteinExistence type="inferred from homology"/>
<dbReference type="Pfam" id="PF00817">
    <property type="entry name" value="IMS"/>
    <property type="match status" value="1"/>
</dbReference>
<comment type="subunit">
    <text evidence="15">Monomer.</text>
</comment>
<dbReference type="EC" id="2.7.7.7" evidence="15"/>
<feature type="binding site" evidence="15">
    <location>
        <position position="116"/>
    </location>
    <ligand>
        <name>Mg(2+)</name>
        <dbReference type="ChEBI" id="CHEBI:18420"/>
    </ligand>
</feature>
<feature type="binding site" evidence="15">
    <location>
        <position position="10"/>
    </location>
    <ligand>
        <name>Mg(2+)</name>
        <dbReference type="ChEBI" id="CHEBI:18420"/>
    </ligand>
</feature>
<feature type="domain" description="UmuC" evidence="16">
    <location>
        <begin position="6"/>
        <end position="204"/>
    </location>
</feature>
<dbReference type="Gene3D" id="3.30.70.270">
    <property type="match status" value="1"/>
</dbReference>
<dbReference type="GO" id="GO:0006261">
    <property type="term" value="P:DNA-templated DNA replication"/>
    <property type="evidence" value="ECO:0007669"/>
    <property type="project" value="UniProtKB-UniRule"/>
</dbReference>
<evidence type="ECO:0000256" key="10">
    <source>
        <dbReference type="ARBA" id="ARBA00022842"/>
    </source>
</evidence>
<evidence type="ECO:0000256" key="5">
    <source>
        <dbReference type="ARBA" id="ARBA00022679"/>
    </source>
</evidence>
<dbReference type="InterPro" id="IPR001126">
    <property type="entry name" value="UmuC"/>
</dbReference>